<dbReference type="EMBL" id="JASJEU010000007">
    <property type="protein sequence ID" value="MDJ1649938.1"/>
    <property type="molecule type" value="Genomic_DNA"/>
</dbReference>
<comment type="caution">
    <text evidence="2">The sequence shown here is derived from an EMBL/GenBank/DDBJ whole genome shotgun (WGS) entry which is preliminary data.</text>
</comment>
<protein>
    <submittedName>
        <fullName evidence="2">Molecular chaperone TorD family protein</fullName>
    </submittedName>
</protein>
<keyword evidence="1" id="KW-0143">Chaperone</keyword>
<dbReference type="InterPro" id="IPR050289">
    <property type="entry name" value="TorD/DmsD_chaperones"/>
</dbReference>
<dbReference type="PANTHER" id="PTHR34227:SF1">
    <property type="entry name" value="DIMETHYL SULFOXIDE REDUCTASE CHAPERONE-RELATED"/>
    <property type="match status" value="1"/>
</dbReference>
<proteinExistence type="predicted"/>
<dbReference type="RefSeq" id="WP_283831284.1">
    <property type="nucleotide sequence ID" value="NZ_JASJEU010000007.1"/>
</dbReference>
<dbReference type="Gene3D" id="1.10.3480.10">
    <property type="entry name" value="TorD-like"/>
    <property type="match status" value="1"/>
</dbReference>
<evidence type="ECO:0000256" key="1">
    <source>
        <dbReference type="ARBA" id="ARBA00023186"/>
    </source>
</evidence>
<sequence length="222" mass="25018">MMKEETLEWLAARSYTYLLFQRLLGTEPSAELFEAIEVTVAQEAFALVFGEGSAALQQSETMIHHIQTARDSVASWRSEYRRLFEGPAELPAPPWESVYTSNKRLLMQPTTLDVRNAYRAHGFIPECYPRVPDDHIALELDFLATLAARAQEAYDQGDKEYCQKLLESSHTFIADHVGIWVNDFAQDVATKGHSDYYEGVTHTLAAFIAADAKALERARSLA</sequence>
<gene>
    <name evidence="2" type="ORF">QNJ86_03905</name>
</gene>
<dbReference type="PANTHER" id="PTHR34227">
    <property type="entry name" value="CHAPERONE PROTEIN YCDY"/>
    <property type="match status" value="1"/>
</dbReference>
<accession>A0ABT7DN05</accession>
<evidence type="ECO:0000313" key="2">
    <source>
        <dbReference type="EMBL" id="MDJ1649938.1"/>
    </source>
</evidence>
<dbReference type="InterPro" id="IPR020945">
    <property type="entry name" value="DMSO/NO3_reduct_chaperone"/>
</dbReference>
<organism evidence="2 3">
    <name type="scientific">Gordonibacter faecis</name>
    <dbReference type="NCBI Taxonomy" id="3047475"/>
    <lineage>
        <taxon>Bacteria</taxon>
        <taxon>Bacillati</taxon>
        <taxon>Actinomycetota</taxon>
        <taxon>Coriobacteriia</taxon>
        <taxon>Eggerthellales</taxon>
        <taxon>Eggerthellaceae</taxon>
        <taxon>Gordonibacter</taxon>
    </lineage>
</organism>
<name>A0ABT7DN05_9ACTN</name>
<reference evidence="2 3" key="1">
    <citation type="submission" date="2023-05" db="EMBL/GenBank/DDBJ databases">
        <title>Gordonibacter KGMB12511T sp. nov., isolated from faeces of healthy Korean.</title>
        <authorList>
            <person name="Kim H.S."/>
            <person name="Kim J.-S."/>
            <person name="Suh M.K."/>
            <person name="Eom M.K."/>
            <person name="Do H.E."/>
            <person name="Lee J.-S."/>
        </authorList>
    </citation>
    <scope>NUCLEOTIDE SEQUENCE [LARGE SCALE GENOMIC DNA]</scope>
    <source>
        <strain evidence="2 3">KGMB12511</strain>
    </source>
</reference>
<dbReference type="Proteomes" id="UP001232750">
    <property type="component" value="Unassembled WGS sequence"/>
</dbReference>
<evidence type="ECO:0000313" key="3">
    <source>
        <dbReference type="Proteomes" id="UP001232750"/>
    </source>
</evidence>
<dbReference type="Pfam" id="PF02613">
    <property type="entry name" value="Nitrate_red_del"/>
    <property type="match status" value="1"/>
</dbReference>
<dbReference type="InterPro" id="IPR036411">
    <property type="entry name" value="TorD-like_sf"/>
</dbReference>
<keyword evidence="3" id="KW-1185">Reference proteome</keyword>
<dbReference type="SUPFAM" id="SSF89155">
    <property type="entry name" value="TorD-like"/>
    <property type="match status" value="1"/>
</dbReference>